<evidence type="ECO:0000313" key="11">
    <source>
        <dbReference type="Proteomes" id="UP000050865"/>
    </source>
</evidence>
<keyword evidence="5 6" id="KW-0963">Cytoplasm</keyword>
<sequence length="265" mass="30018">MQTITKITAQKRRGRYNLFLDGKYAFPVSEGTLVKYRLLKGLELSPEDVTTIKDAEVASVANATALNYISHQPRTVHEVRDRLRQDEVPEAVVKQVTDHLKAIRLLDDAQYADILVRDNLAMGERGPRQVEARLREKGVHPDLAAQAVAKVAPEQWQTVAARVAKKAARRTLHKPFKDRQTKIRLALMQKGFEGEVASSALAALALEPDREQEADLLTREAAKQWRLKRKYAGYDRRNRVKQALVRKGFDYDAIDAVLATLEEEQ</sequence>
<protein>
    <recommendedName>
        <fullName evidence="4 6">Regulatory protein RecX</fullName>
    </recommendedName>
</protein>
<dbReference type="PANTHER" id="PTHR33602">
    <property type="entry name" value="REGULATORY PROTEIN RECX FAMILY PROTEIN"/>
    <property type="match status" value="1"/>
</dbReference>
<dbReference type="Pfam" id="PF21982">
    <property type="entry name" value="RecX_HTH1"/>
    <property type="match status" value="1"/>
</dbReference>
<comment type="function">
    <text evidence="1 6">Modulates RecA activity.</text>
</comment>
<dbReference type="Pfam" id="PF21981">
    <property type="entry name" value="RecX_HTH3"/>
    <property type="match status" value="1"/>
</dbReference>
<dbReference type="HAMAP" id="MF_01114">
    <property type="entry name" value="RecX"/>
    <property type="match status" value="1"/>
</dbReference>
<accession>A0A0R2F9V3</accession>
<feature type="domain" description="RecX first three-helical" evidence="9">
    <location>
        <begin position="64"/>
        <end position="100"/>
    </location>
</feature>
<feature type="domain" description="RecX third three-helical" evidence="8">
    <location>
        <begin position="211"/>
        <end position="258"/>
    </location>
</feature>
<dbReference type="AlphaFoldDB" id="A0A0R2F9V3"/>
<name>A0A0R2F9V3_9LACO</name>
<reference evidence="10 11" key="1">
    <citation type="journal article" date="2015" name="Genome Announc.">
        <title>Expanding the biotechnology potential of lactobacilli through comparative genomics of 213 strains and associated genera.</title>
        <authorList>
            <person name="Sun Z."/>
            <person name="Harris H.M."/>
            <person name="McCann A."/>
            <person name="Guo C."/>
            <person name="Argimon S."/>
            <person name="Zhang W."/>
            <person name="Yang X."/>
            <person name="Jeffery I.B."/>
            <person name="Cooney J.C."/>
            <person name="Kagawa T.F."/>
            <person name="Liu W."/>
            <person name="Song Y."/>
            <person name="Salvetti E."/>
            <person name="Wrobel A."/>
            <person name="Rasinkangas P."/>
            <person name="Parkhill J."/>
            <person name="Rea M.C."/>
            <person name="O'Sullivan O."/>
            <person name="Ritari J."/>
            <person name="Douillard F.P."/>
            <person name="Paul Ross R."/>
            <person name="Yang R."/>
            <person name="Briner A.E."/>
            <person name="Felis G.E."/>
            <person name="de Vos W.M."/>
            <person name="Barrangou R."/>
            <person name="Klaenhammer T.R."/>
            <person name="Caufield P.W."/>
            <person name="Cui Y."/>
            <person name="Zhang H."/>
            <person name="O'Toole P.W."/>
        </authorList>
    </citation>
    <scope>NUCLEOTIDE SEQUENCE [LARGE SCALE GENOMIC DNA]</scope>
    <source>
        <strain evidence="10 11">DSM 22697</strain>
    </source>
</reference>
<evidence type="ECO:0000256" key="5">
    <source>
        <dbReference type="ARBA" id="ARBA00022490"/>
    </source>
</evidence>
<dbReference type="NCBIfam" id="NF010733">
    <property type="entry name" value="PRK14135.1"/>
    <property type="match status" value="1"/>
</dbReference>
<dbReference type="EMBL" id="AYZJ01000020">
    <property type="protein sequence ID" value="KRN24862.1"/>
    <property type="molecule type" value="Genomic_DNA"/>
</dbReference>
<dbReference type="Pfam" id="PF02631">
    <property type="entry name" value="RecX_HTH2"/>
    <property type="match status" value="1"/>
</dbReference>
<evidence type="ECO:0000256" key="2">
    <source>
        <dbReference type="ARBA" id="ARBA00004496"/>
    </source>
</evidence>
<dbReference type="InterPro" id="IPR053924">
    <property type="entry name" value="RecX_HTH_2nd"/>
</dbReference>
<organism evidence="10 11">
    <name type="scientific">Lacticaseibacillus camelliae DSM 22697 = JCM 13995</name>
    <dbReference type="NCBI Taxonomy" id="1423730"/>
    <lineage>
        <taxon>Bacteria</taxon>
        <taxon>Bacillati</taxon>
        <taxon>Bacillota</taxon>
        <taxon>Bacilli</taxon>
        <taxon>Lactobacillales</taxon>
        <taxon>Lactobacillaceae</taxon>
        <taxon>Lacticaseibacillus</taxon>
    </lineage>
</organism>
<dbReference type="Proteomes" id="UP000050865">
    <property type="component" value="Unassembled WGS sequence"/>
</dbReference>
<dbReference type="InterPro" id="IPR053925">
    <property type="entry name" value="RecX_HTH_3rd"/>
</dbReference>
<evidence type="ECO:0000259" key="9">
    <source>
        <dbReference type="Pfam" id="PF21982"/>
    </source>
</evidence>
<keyword evidence="11" id="KW-1185">Reference proteome</keyword>
<dbReference type="STRING" id="1423730.FC75_GL001077"/>
<evidence type="ECO:0000259" key="7">
    <source>
        <dbReference type="Pfam" id="PF02631"/>
    </source>
</evidence>
<evidence type="ECO:0000256" key="3">
    <source>
        <dbReference type="ARBA" id="ARBA00009695"/>
    </source>
</evidence>
<comment type="similarity">
    <text evidence="3 6">Belongs to the RecX family.</text>
</comment>
<evidence type="ECO:0000259" key="8">
    <source>
        <dbReference type="Pfam" id="PF21981"/>
    </source>
</evidence>
<feature type="domain" description="RecX second three-helical" evidence="7">
    <location>
        <begin position="107"/>
        <end position="147"/>
    </location>
</feature>
<dbReference type="InterPro" id="IPR053926">
    <property type="entry name" value="RecX_HTH_1st"/>
</dbReference>
<evidence type="ECO:0000313" key="10">
    <source>
        <dbReference type="EMBL" id="KRN24862.1"/>
    </source>
</evidence>
<dbReference type="InterPro" id="IPR003783">
    <property type="entry name" value="Regulatory_RecX"/>
</dbReference>
<dbReference type="GO" id="GO:0006282">
    <property type="term" value="P:regulation of DNA repair"/>
    <property type="evidence" value="ECO:0007669"/>
    <property type="project" value="UniProtKB-UniRule"/>
</dbReference>
<evidence type="ECO:0000256" key="4">
    <source>
        <dbReference type="ARBA" id="ARBA00018111"/>
    </source>
</evidence>
<proteinExistence type="inferred from homology"/>
<dbReference type="RefSeq" id="WP_056989136.1">
    <property type="nucleotide sequence ID" value="NZ_AYZJ01000020.1"/>
</dbReference>
<comment type="caution">
    <text evidence="10">The sequence shown here is derived from an EMBL/GenBank/DDBJ whole genome shotgun (WGS) entry which is preliminary data.</text>
</comment>
<dbReference type="PATRIC" id="fig|1423730.4.peg.1132"/>
<dbReference type="InterPro" id="IPR036388">
    <property type="entry name" value="WH-like_DNA-bd_sf"/>
</dbReference>
<dbReference type="Gene3D" id="1.10.10.10">
    <property type="entry name" value="Winged helix-like DNA-binding domain superfamily/Winged helix DNA-binding domain"/>
    <property type="match status" value="4"/>
</dbReference>
<dbReference type="PANTHER" id="PTHR33602:SF1">
    <property type="entry name" value="REGULATORY PROTEIN RECX FAMILY PROTEIN"/>
    <property type="match status" value="1"/>
</dbReference>
<evidence type="ECO:0000256" key="1">
    <source>
        <dbReference type="ARBA" id="ARBA00003529"/>
    </source>
</evidence>
<comment type="subcellular location">
    <subcellularLocation>
        <location evidence="2 6">Cytoplasm</location>
    </subcellularLocation>
</comment>
<evidence type="ECO:0000256" key="6">
    <source>
        <dbReference type="HAMAP-Rule" id="MF_01114"/>
    </source>
</evidence>
<dbReference type="GO" id="GO:0005737">
    <property type="term" value="C:cytoplasm"/>
    <property type="evidence" value="ECO:0007669"/>
    <property type="project" value="UniProtKB-SubCell"/>
</dbReference>
<gene>
    <name evidence="6" type="primary">recX</name>
    <name evidence="10" type="ORF">FC75_GL001077</name>
</gene>